<evidence type="ECO:0000313" key="3">
    <source>
        <dbReference type="Proteomes" id="UP000181936"/>
    </source>
</evidence>
<name>A0A1L3MUI1_9BACI</name>
<evidence type="ECO:0000256" key="1">
    <source>
        <dbReference type="SAM" id="Phobius"/>
    </source>
</evidence>
<protein>
    <submittedName>
        <fullName evidence="2">Uncharacterized protein</fullName>
    </submittedName>
</protein>
<dbReference type="EMBL" id="CP016020">
    <property type="protein sequence ID" value="APH05983.1"/>
    <property type="molecule type" value="Genomic_DNA"/>
</dbReference>
<dbReference type="KEGG" id="bwh:A9C19_15255"/>
<dbReference type="RefSeq" id="WP_072580784.1">
    <property type="nucleotide sequence ID" value="NZ_CP016020.1"/>
</dbReference>
<keyword evidence="1" id="KW-0472">Membrane</keyword>
<sequence length="59" mass="7179">MKVNSLLGKKKVVRKKNRRRLDFVNLIAEILMYLPELILLPFRLLWYVVRGVFRFFDVL</sequence>
<keyword evidence="1" id="KW-0812">Transmembrane</keyword>
<keyword evidence="3" id="KW-1185">Reference proteome</keyword>
<dbReference type="STRING" id="1547283.A9C19_15255"/>
<dbReference type="AlphaFoldDB" id="A0A1L3MUI1"/>
<accession>A0A1L3MUI1</accession>
<dbReference type="Proteomes" id="UP000181936">
    <property type="component" value="Chromosome"/>
</dbReference>
<reference evidence="2 3" key="1">
    <citation type="journal article" date="2016" name="Sci. Rep.">
        <title>Complete genome sequence and transcriptomic analysis of a novel marine strain Bacillus weihaiensis reveals the mechanism of brown algae degradation.</title>
        <authorList>
            <person name="Zhu Y."/>
            <person name="Chen P."/>
            <person name="Bao Y."/>
            <person name="Men Y."/>
            <person name="Zeng Y."/>
            <person name="Yang J."/>
            <person name="Sun J."/>
            <person name="Sun Y."/>
        </authorList>
    </citation>
    <scope>NUCLEOTIDE SEQUENCE [LARGE SCALE GENOMIC DNA]</scope>
    <source>
        <strain evidence="2 3">Alg07</strain>
    </source>
</reference>
<proteinExistence type="predicted"/>
<feature type="transmembrane region" description="Helical" evidence="1">
    <location>
        <begin position="21"/>
        <end position="49"/>
    </location>
</feature>
<gene>
    <name evidence="2" type="ORF">A9C19_15255</name>
</gene>
<keyword evidence="1" id="KW-1133">Transmembrane helix</keyword>
<organism evidence="2 3">
    <name type="scientific">Bacillus weihaiensis</name>
    <dbReference type="NCBI Taxonomy" id="1547283"/>
    <lineage>
        <taxon>Bacteria</taxon>
        <taxon>Bacillati</taxon>
        <taxon>Bacillota</taxon>
        <taxon>Bacilli</taxon>
        <taxon>Bacillales</taxon>
        <taxon>Bacillaceae</taxon>
        <taxon>Bacillus</taxon>
    </lineage>
</organism>
<evidence type="ECO:0000313" key="2">
    <source>
        <dbReference type="EMBL" id="APH05983.1"/>
    </source>
</evidence>